<protein>
    <submittedName>
        <fullName evidence="1">Uncharacterized protein</fullName>
    </submittedName>
</protein>
<proteinExistence type="predicted"/>
<organism evidence="1 2">
    <name type="scientific">Rhododendron molle</name>
    <name type="common">Chinese azalea</name>
    <name type="synonym">Azalea mollis</name>
    <dbReference type="NCBI Taxonomy" id="49168"/>
    <lineage>
        <taxon>Eukaryota</taxon>
        <taxon>Viridiplantae</taxon>
        <taxon>Streptophyta</taxon>
        <taxon>Embryophyta</taxon>
        <taxon>Tracheophyta</taxon>
        <taxon>Spermatophyta</taxon>
        <taxon>Magnoliopsida</taxon>
        <taxon>eudicotyledons</taxon>
        <taxon>Gunneridae</taxon>
        <taxon>Pentapetalae</taxon>
        <taxon>asterids</taxon>
        <taxon>Ericales</taxon>
        <taxon>Ericaceae</taxon>
        <taxon>Ericoideae</taxon>
        <taxon>Rhodoreae</taxon>
        <taxon>Rhododendron</taxon>
    </lineage>
</organism>
<evidence type="ECO:0000313" key="1">
    <source>
        <dbReference type="EMBL" id="KAI8534438.1"/>
    </source>
</evidence>
<comment type="caution">
    <text evidence="1">The sequence shown here is derived from an EMBL/GenBank/DDBJ whole genome shotgun (WGS) entry which is preliminary data.</text>
</comment>
<name>A0ACC0M062_RHOML</name>
<dbReference type="Proteomes" id="UP001062846">
    <property type="component" value="Chromosome 10"/>
</dbReference>
<gene>
    <name evidence="1" type="ORF">RHMOL_Rhmol10G0089700</name>
</gene>
<keyword evidence="2" id="KW-1185">Reference proteome</keyword>
<accession>A0ACC0M062</accession>
<evidence type="ECO:0000313" key="2">
    <source>
        <dbReference type="Proteomes" id="UP001062846"/>
    </source>
</evidence>
<sequence length="94" mass="9093">MISGVNRGWFLVVMTGSGLGFFVYFLATRLVGYGGDGGGRRDGGGYGGGGGGYGSRSGGGGGGYGDGGGGYGGSGRDRDGESRYSLREGGDGGS</sequence>
<dbReference type="EMBL" id="CM046397">
    <property type="protein sequence ID" value="KAI8534438.1"/>
    <property type="molecule type" value="Genomic_DNA"/>
</dbReference>
<reference evidence="1" key="1">
    <citation type="submission" date="2022-02" db="EMBL/GenBank/DDBJ databases">
        <title>Plant Genome Project.</title>
        <authorList>
            <person name="Zhang R.-G."/>
        </authorList>
    </citation>
    <scope>NUCLEOTIDE SEQUENCE</scope>
    <source>
        <strain evidence="1">AT1</strain>
    </source>
</reference>